<accession>A0A6L3V8M1</accession>
<reference evidence="2 3" key="1">
    <citation type="journal article" date="2016" name="Antonie Van Leeuwenhoek">
        <title>Bacillus depressus sp. nov., isolated from soil of a sunflower field.</title>
        <authorList>
            <person name="Wei X."/>
            <person name="Xin D."/>
            <person name="Xin Y."/>
            <person name="Zhang H."/>
            <person name="Wang T."/>
            <person name="Zhang J."/>
        </authorList>
    </citation>
    <scope>NUCLEOTIDE SEQUENCE [LARGE SCALE GENOMIC DNA]</scope>
    <source>
        <strain evidence="2 3">BZ1</strain>
    </source>
</reference>
<comment type="caution">
    <text evidence="2">The sequence shown here is derived from an EMBL/GenBank/DDBJ whole genome shotgun (WGS) entry which is preliminary data.</text>
</comment>
<dbReference type="Gene3D" id="3.30.457.10">
    <property type="entry name" value="Copper amine oxidase-like, N-terminal domain"/>
    <property type="match status" value="1"/>
</dbReference>
<gene>
    <name evidence="2" type="ORF">F7731_00095</name>
</gene>
<dbReference type="InterPro" id="IPR036582">
    <property type="entry name" value="Mao_N_sf"/>
</dbReference>
<dbReference type="EMBL" id="WBOS01000001">
    <property type="protein sequence ID" value="KAB2338021.1"/>
    <property type="molecule type" value="Genomic_DNA"/>
</dbReference>
<dbReference type="SUPFAM" id="SSF55383">
    <property type="entry name" value="Copper amine oxidase, domain N"/>
    <property type="match status" value="1"/>
</dbReference>
<sequence length="399" mass="44671">MLLKSRLTHLISGAAIALGITLAGPISGTEAAMPAKTNSITININGDTFQPESTPFINNGTVYLPLRDIGELLGTVVFWNSSNKTVTMTYPKLTTQLTYGSMNAKINGKTVNLTAPLKNVNGRIFIPLRFLSESTGASVDWKNISKTVNITQKGDDFVKATGVNTTTWLNRKTGEFYFAYPFEQVPTLAGKINSDFKGSLSFEFNTIDRNNFIITILDNFGEPRVGYDAYNFLIHGSKIIDQKKASYFKRYEPNRAYYYVLDPKTNSYDAHSLLSDGKMVSIYNKSGEKVKEYNLPALTGKDESFAVLGASNEYLIVRPNITGFLTLIDFKNNSVVELHEKLLSGKDLEYAKTNDVPYRGDELRFSGASSDENELYFYYISPIDSKDEFKKLTFHRETK</sequence>
<organism evidence="2 3">
    <name type="scientific">Cytobacillus depressus</name>
    <dbReference type="NCBI Taxonomy" id="1602942"/>
    <lineage>
        <taxon>Bacteria</taxon>
        <taxon>Bacillati</taxon>
        <taxon>Bacillota</taxon>
        <taxon>Bacilli</taxon>
        <taxon>Bacillales</taxon>
        <taxon>Bacillaceae</taxon>
        <taxon>Cytobacillus</taxon>
    </lineage>
</organism>
<dbReference type="RefSeq" id="WP_151532742.1">
    <property type="nucleotide sequence ID" value="NZ_WBOS01000001.1"/>
</dbReference>
<evidence type="ECO:0000259" key="1">
    <source>
        <dbReference type="Pfam" id="PF07833"/>
    </source>
</evidence>
<feature type="domain" description="Copper amine oxidase-like N-terminal" evidence="1">
    <location>
        <begin position="44"/>
        <end position="150"/>
    </location>
</feature>
<dbReference type="Pfam" id="PF07833">
    <property type="entry name" value="Cu_amine_oxidN1"/>
    <property type="match status" value="1"/>
</dbReference>
<dbReference type="Proteomes" id="UP000481030">
    <property type="component" value="Unassembled WGS sequence"/>
</dbReference>
<proteinExistence type="predicted"/>
<dbReference type="InterPro" id="IPR012854">
    <property type="entry name" value="Cu_amine_oxidase-like_N"/>
</dbReference>
<evidence type="ECO:0000313" key="3">
    <source>
        <dbReference type="Proteomes" id="UP000481030"/>
    </source>
</evidence>
<evidence type="ECO:0000313" key="2">
    <source>
        <dbReference type="EMBL" id="KAB2338021.1"/>
    </source>
</evidence>
<dbReference type="AlphaFoldDB" id="A0A6L3V8M1"/>
<keyword evidence="3" id="KW-1185">Reference proteome</keyword>
<dbReference type="OrthoDB" id="2578443at2"/>
<protein>
    <submittedName>
        <fullName evidence="2">Copper amine oxidase N-terminal domain-containing protein</fullName>
    </submittedName>
</protein>
<name>A0A6L3V8M1_9BACI</name>